<gene>
    <name evidence="1" type="ORF">SAMN05216557_10481</name>
</gene>
<accession>A0A1G7M610</accession>
<organism evidence="1 2">
    <name type="scientific">Sphingomonas carotinifaciens</name>
    <dbReference type="NCBI Taxonomy" id="1166323"/>
    <lineage>
        <taxon>Bacteria</taxon>
        <taxon>Pseudomonadati</taxon>
        <taxon>Pseudomonadota</taxon>
        <taxon>Alphaproteobacteria</taxon>
        <taxon>Sphingomonadales</taxon>
        <taxon>Sphingomonadaceae</taxon>
        <taxon>Sphingomonas</taxon>
    </lineage>
</organism>
<reference evidence="1 2" key="1">
    <citation type="submission" date="2016-10" db="EMBL/GenBank/DDBJ databases">
        <authorList>
            <person name="Varghese N."/>
            <person name="Submissions S."/>
        </authorList>
    </citation>
    <scope>NUCLEOTIDE SEQUENCE [LARGE SCALE GENOMIC DNA]</scope>
    <source>
        <strain evidence="1 2">S7-754</strain>
    </source>
</reference>
<proteinExistence type="predicted"/>
<name>A0A1G7M610_9SPHN</name>
<dbReference type="AlphaFoldDB" id="A0A1G7M610"/>
<evidence type="ECO:0000313" key="1">
    <source>
        <dbReference type="EMBL" id="SDF57104.1"/>
    </source>
</evidence>
<sequence>MSRRPDLLGPRHRRIAQQVRTDIMPRCRPRRVRAAVEPFQPHPRCDMQPADLNAFPPGQIAQHPAAGKRVEQVQLVDVPYDGQVGVRHGAWQIVDAATADPELPRLSDQRQRMSTIDHRLAPGNRPASPSGQRAIRQCPLSDFYVQHHDVDRRLGHRRLFRTRPLRPPAAVPASCSRPARPPSDRQSLIPAMPNSRATFRTHDELVPCGLLLFQRKDRTIKPRN</sequence>
<protein>
    <submittedName>
        <fullName evidence="1">Uncharacterized protein</fullName>
    </submittedName>
</protein>
<keyword evidence="2" id="KW-1185">Reference proteome</keyword>
<evidence type="ECO:0000313" key="2">
    <source>
        <dbReference type="Proteomes" id="UP000323502"/>
    </source>
</evidence>
<dbReference type="EMBL" id="FNBI01000004">
    <property type="protein sequence ID" value="SDF57104.1"/>
    <property type="molecule type" value="Genomic_DNA"/>
</dbReference>
<dbReference type="Proteomes" id="UP000323502">
    <property type="component" value="Unassembled WGS sequence"/>
</dbReference>